<accession>A0A0P1APH6</accession>
<keyword evidence="2" id="KW-1185">Reference proteome</keyword>
<reference evidence="2" key="1">
    <citation type="submission" date="2014-09" db="EMBL/GenBank/DDBJ databases">
        <authorList>
            <person name="Sharma Rahul"/>
            <person name="Thines Marco"/>
        </authorList>
    </citation>
    <scope>NUCLEOTIDE SEQUENCE [LARGE SCALE GENOMIC DNA]</scope>
</reference>
<sequence>MTILRQGTMDQQRQDMLVLLDKAEDQWSSSFPPDRDGEEIDWRQRKWLLLTTFKEYRILDIAENRLQRDQLSTAEEKIAFARQQCKIQRMTASAIPPHRQ</sequence>
<organism evidence="1 2">
    <name type="scientific">Plasmopara halstedii</name>
    <name type="common">Downy mildew of sunflower</name>
    <dbReference type="NCBI Taxonomy" id="4781"/>
    <lineage>
        <taxon>Eukaryota</taxon>
        <taxon>Sar</taxon>
        <taxon>Stramenopiles</taxon>
        <taxon>Oomycota</taxon>
        <taxon>Peronosporomycetes</taxon>
        <taxon>Peronosporales</taxon>
        <taxon>Peronosporaceae</taxon>
        <taxon>Plasmopara</taxon>
    </lineage>
</organism>
<dbReference type="EMBL" id="CCYD01000645">
    <property type="protein sequence ID" value="CEG42957.1"/>
    <property type="molecule type" value="Genomic_DNA"/>
</dbReference>
<dbReference type="Proteomes" id="UP000054928">
    <property type="component" value="Unassembled WGS sequence"/>
</dbReference>
<dbReference type="AlphaFoldDB" id="A0A0P1APH6"/>
<proteinExistence type="predicted"/>
<evidence type="ECO:0000313" key="2">
    <source>
        <dbReference type="Proteomes" id="UP000054928"/>
    </source>
</evidence>
<dbReference type="OrthoDB" id="122197at2759"/>
<dbReference type="STRING" id="4781.A0A0P1APH6"/>
<evidence type="ECO:0000313" key="1">
    <source>
        <dbReference type="EMBL" id="CEG42957.1"/>
    </source>
</evidence>
<protein>
    <submittedName>
        <fullName evidence="1">Uncharacterized protein</fullName>
    </submittedName>
</protein>
<dbReference type="GeneID" id="36408245"/>
<dbReference type="RefSeq" id="XP_024579326.1">
    <property type="nucleotide sequence ID" value="XM_024728894.1"/>
</dbReference>
<name>A0A0P1APH6_PLAHL</name>